<protein>
    <recommendedName>
        <fullName evidence="1">DNA-directed RNA polymerase</fullName>
        <ecNumber evidence="1">2.7.7.6</ecNumber>
    </recommendedName>
</protein>
<evidence type="ECO:0000256" key="3">
    <source>
        <dbReference type="ARBA" id="ARBA00022679"/>
    </source>
</evidence>
<dbReference type="Pfam" id="PF04565">
    <property type="entry name" value="RNA_pol_Rpb2_3"/>
    <property type="match status" value="1"/>
</dbReference>
<evidence type="ECO:0000259" key="6">
    <source>
        <dbReference type="Pfam" id="PF04561"/>
    </source>
</evidence>
<dbReference type="PANTHER" id="PTHR20856">
    <property type="entry name" value="DNA-DIRECTED RNA POLYMERASE I SUBUNIT 2"/>
    <property type="match status" value="1"/>
</dbReference>
<dbReference type="AlphaFoldDB" id="A0A0F8Z4L5"/>
<dbReference type="InterPro" id="IPR015712">
    <property type="entry name" value="DNA-dir_RNA_pol_su2"/>
</dbReference>
<dbReference type="SUPFAM" id="SSF64484">
    <property type="entry name" value="beta and beta-prime subunits of DNA dependent RNA-polymerase"/>
    <property type="match status" value="1"/>
</dbReference>
<evidence type="ECO:0000259" key="8">
    <source>
        <dbReference type="Pfam" id="PF04566"/>
    </source>
</evidence>
<feature type="non-terminal residue" evidence="9">
    <location>
        <position position="1"/>
    </location>
</feature>
<dbReference type="Pfam" id="PF04566">
    <property type="entry name" value="RNA_pol_Rpb2_4"/>
    <property type="match status" value="1"/>
</dbReference>
<dbReference type="InterPro" id="IPR007645">
    <property type="entry name" value="RNA_pol_Rpb2_3"/>
</dbReference>
<dbReference type="EMBL" id="LAZR01049838">
    <property type="protein sequence ID" value="KKK88703.1"/>
    <property type="molecule type" value="Genomic_DNA"/>
</dbReference>
<dbReference type="InterPro" id="IPR036844">
    <property type="entry name" value="Hint_dom_sf"/>
</dbReference>
<dbReference type="SUPFAM" id="SSF51294">
    <property type="entry name" value="Hedgehog/intein (Hint) domain"/>
    <property type="match status" value="1"/>
</dbReference>
<reference evidence="9" key="1">
    <citation type="journal article" date="2015" name="Nature">
        <title>Complex archaea that bridge the gap between prokaryotes and eukaryotes.</title>
        <authorList>
            <person name="Spang A."/>
            <person name="Saw J.H."/>
            <person name="Jorgensen S.L."/>
            <person name="Zaremba-Niedzwiedzka K."/>
            <person name="Martijn J."/>
            <person name="Lind A.E."/>
            <person name="van Eijk R."/>
            <person name="Schleper C."/>
            <person name="Guy L."/>
            <person name="Ettema T.J."/>
        </authorList>
    </citation>
    <scope>NUCLEOTIDE SEQUENCE</scope>
</reference>
<dbReference type="Pfam" id="PF04561">
    <property type="entry name" value="RNA_pol_Rpb2_2"/>
    <property type="match status" value="1"/>
</dbReference>
<dbReference type="GO" id="GO:0000428">
    <property type="term" value="C:DNA-directed RNA polymerase complex"/>
    <property type="evidence" value="ECO:0007669"/>
    <property type="project" value="UniProtKB-KW"/>
</dbReference>
<keyword evidence="4" id="KW-0548">Nucleotidyltransferase</keyword>
<name>A0A0F8Z4L5_9ZZZZ</name>
<dbReference type="EC" id="2.7.7.6" evidence="1"/>
<feature type="domain" description="RNA polymerase Rpb2" evidence="8">
    <location>
        <begin position="238"/>
        <end position="296"/>
    </location>
</feature>
<dbReference type="GO" id="GO:0003899">
    <property type="term" value="F:DNA-directed RNA polymerase activity"/>
    <property type="evidence" value="ECO:0007669"/>
    <property type="project" value="UniProtKB-EC"/>
</dbReference>
<evidence type="ECO:0000256" key="2">
    <source>
        <dbReference type="ARBA" id="ARBA00022478"/>
    </source>
</evidence>
<dbReference type="InterPro" id="IPR007646">
    <property type="entry name" value="RNA_pol_Rpb2_4"/>
</dbReference>
<dbReference type="Gene3D" id="3.90.1100.10">
    <property type="match status" value="1"/>
</dbReference>
<feature type="domain" description="RNA polymerase Rpb2" evidence="6">
    <location>
        <begin position="14"/>
        <end position="64"/>
    </location>
</feature>
<dbReference type="InterPro" id="IPR037033">
    <property type="entry name" value="DNA-dir_RNAP_su2_hyb_sf"/>
</dbReference>
<dbReference type="GO" id="GO:0032549">
    <property type="term" value="F:ribonucleoside binding"/>
    <property type="evidence" value="ECO:0007669"/>
    <property type="project" value="InterPro"/>
</dbReference>
<comment type="caution">
    <text evidence="9">The sequence shown here is derived from an EMBL/GenBank/DDBJ whole genome shotgun (WGS) entry which is preliminary data.</text>
</comment>
<keyword evidence="5" id="KW-0804">Transcription</keyword>
<keyword evidence="2" id="KW-0240">DNA-directed RNA polymerase</keyword>
<accession>A0A0F8Z4L5</accession>
<gene>
    <name evidence="9" type="ORF">LCGC14_2740480</name>
</gene>
<sequence length="425" mass="48675">VYTTQKDQRLPMLKKILREKLFQNVPQTHMKRFYLGHMTHQLLATVLARRKEDDRDHYGKKRVETAGNLINNLFKSIWKRIIREVTNNLVKKRTSDLAQVFFGKITNYIKPPFATGNWCATKSTNKASKAGISQILNRHNYVSTISNLRRVITPNDKNSKIIKPRHLHNSQWNYICPAETPEGQSTGLIKNLSMFTAVSLGSSEDQIIDWLKMSPDLANLMSKLSEITPHKVQTKKKVFLNGSWIAITDSPDDLVARLRALRREGKIEFEVSISLTKEGVRIYTDEGRVLSPLFIVTNGKLKDIPESFTWRELLDKEVIEYLDAAELETIKHSEYPWKLSSKDMHAFIHPCFMLGVSASTIPFPDHNQSPRNIYQCLWEEEPVLMSNGTKKPIKDVVSGDEIVTFDPHTFETMTTTVTHAHTAST</sequence>
<evidence type="ECO:0000256" key="1">
    <source>
        <dbReference type="ARBA" id="ARBA00012418"/>
    </source>
</evidence>
<evidence type="ECO:0000256" key="4">
    <source>
        <dbReference type="ARBA" id="ARBA00022695"/>
    </source>
</evidence>
<dbReference type="Gene3D" id="2.40.270.10">
    <property type="entry name" value="DNA-directed RNA polymerase, subunit 2, domain 6"/>
    <property type="match status" value="1"/>
</dbReference>
<dbReference type="GO" id="GO:0006351">
    <property type="term" value="P:DNA-templated transcription"/>
    <property type="evidence" value="ECO:0007669"/>
    <property type="project" value="InterPro"/>
</dbReference>
<evidence type="ECO:0000313" key="9">
    <source>
        <dbReference type="EMBL" id="KKK88703.1"/>
    </source>
</evidence>
<feature type="non-terminal residue" evidence="9">
    <location>
        <position position="425"/>
    </location>
</feature>
<proteinExistence type="predicted"/>
<evidence type="ECO:0000259" key="7">
    <source>
        <dbReference type="Pfam" id="PF04565"/>
    </source>
</evidence>
<organism evidence="9">
    <name type="scientific">marine sediment metagenome</name>
    <dbReference type="NCBI Taxonomy" id="412755"/>
    <lineage>
        <taxon>unclassified sequences</taxon>
        <taxon>metagenomes</taxon>
        <taxon>ecological metagenomes</taxon>
    </lineage>
</organism>
<feature type="domain" description="RNA polymerase Rpb2" evidence="7">
    <location>
        <begin position="134"/>
        <end position="198"/>
    </location>
</feature>
<dbReference type="GO" id="GO:0003677">
    <property type="term" value="F:DNA binding"/>
    <property type="evidence" value="ECO:0007669"/>
    <property type="project" value="InterPro"/>
</dbReference>
<keyword evidence="3" id="KW-0808">Transferase</keyword>
<evidence type="ECO:0000256" key="5">
    <source>
        <dbReference type="ARBA" id="ARBA00023163"/>
    </source>
</evidence>
<dbReference type="InterPro" id="IPR007642">
    <property type="entry name" value="RNA_pol_Rpb2_2"/>
</dbReference>